<keyword evidence="13 18" id="KW-1015">Disulfide bond</keyword>
<evidence type="ECO:0000256" key="10">
    <source>
        <dbReference type="ARBA" id="ARBA00022982"/>
    </source>
</evidence>
<dbReference type="InterPro" id="IPR007266">
    <property type="entry name" value="Ero1"/>
</dbReference>
<keyword evidence="7 19" id="KW-0732">Signal</keyword>
<feature type="chain" id="PRO_5034503551" evidence="19">
    <location>
        <begin position="47"/>
        <end position="458"/>
    </location>
</feature>
<dbReference type="PANTHER" id="PTHR12613">
    <property type="entry name" value="ERO1-RELATED"/>
    <property type="match status" value="1"/>
</dbReference>
<keyword evidence="5" id="KW-0813">Transport</keyword>
<evidence type="ECO:0000256" key="19">
    <source>
        <dbReference type="SAM" id="SignalP"/>
    </source>
</evidence>
<evidence type="ECO:0000256" key="3">
    <source>
        <dbReference type="ARBA" id="ARBA00008277"/>
    </source>
</evidence>
<keyword evidence="15" id="KW-0676">Redox-active center</keyword>
<evidence type="ECO:0000256" key="8">
    <source>
        <dbReference type="ARBA" id="ARBA00022824"/>
    </source>
</evidence>
<keyword evidence="20" id="KW-1185">Reference proteome</keyword>
<evidence type="ECO:0000256" key="9">
    <source>
        <dbReference type="ARBA" id="ARBA00022827"/>
    </source>
</evidence>
<dbReference type="OrthoDB" id="269384at2759"/>
<dbReference type="KEGG" id="hazt:108677790"/>
<dbReference type="SUPFAM" id="SSF110019">
    <property type="entry name" value="ERO1-like"/>
    <property type="match status" value="1"/>
</dbReference>
<dbReference type="GO" id="GO:0015035">
    <property type="term" value="F:protein-disulfide reductase activity"/>
    <property type="evidence" value="ECO:0007669"/>
    <property type="project" value="InterPro"/>
</dbReference>
<evidence type="ECO:0000256" key="14">
    <source>
        <dbReference type="ARBA" id="ARBA00023180"/>
    </source>
</evidence>
<protein>
    <submittedName>
        <fullName evidence="21">Ero1-like protein</fullName>
    </submittedName>
</protein>
<feature type="active site" description="Nucleophile" evidence="16">
    <location>
        <position position="374"/>
    </location>
</feature>
<evidence type="ECO:0000256" key="1">
    <source>
        <dbReference type="ARBA" id="ARBA00001974"/>
    </source>
</evidence>
<feature type="disulfide bond" description="Redox-active" evidence="18">
    <location>
        <begin position="374"/>
        <end position="377"/>
    </location>
</feature>
<comment type="subcellular location">
    <subcellularLocation>
        <location evidence="2">Endoplasmic reticulum membrane</location>
        <topology evidence="2">Peripheral membrane protein</topology>
        <orientation evidence="2">Lumenal side</orientation>
    </subcellularLocation>
</comment>
<dbReference type="Proteomes" id="UP000694843">
    <property type="component" value="Unplaced"/>
</dbReference>
<dbReference type="AlphaFoldDB" id="A0A8B7P670"/>
<dbReference type="GO" id="GO:0071949">
    <property type="term" value="F:FAD binding"/>
    <property type="evidence" value="ECO:0007669"/>
    <property type="project" value="InterPro"/>
</dbReference>
<feature type="disulfide bond" description="Redox-active" evidence="18">
    <location>
        <begin position="121"/>
        <end position="126"/>
    </location>
</feature>
<evidence type="ECO:0000256" key="4">
    <source>
        <dbReference type="ARBA" id="ARBA00011802"/>
    </source>
</evidence>
<evidence type="ECO:0000256" key="7">
    <source>
        <dbReference type="ARBA" id="ARBA00022729"/>
    </source>
</evidence>
<feature type="binding site" evidence="17">
    <location>
        <position position="221"/>
    </location>
    <ligand>
        <name>FAD</name>
        <dbReference type="ChEBI" id="CHEBI:57692"/>
    </ligand>
</feature>
<comment type="similarity">
    <text evidence="3">Belongs to the EROs family.</text>
</comment>
<evidence type="ECO:0000256" key="12">
    <source>
        <dbReference type="ARBA" id="ARBA00023136"/>
    </source>
</evidence>
<gene>
    <name evidence="21" type="primary">LOC108677790</name>
</gene>
<evidence type="ECO:0000256" key="5">
    <source>
        <dbReference type="ARBA" id="ARBA00022448"/>
    </source>
</evidence>
<dbReference type="PIRSF" id="PIRSF017205">
    <property type="entry name" value="ERO1"/>
    <property type="match status" value="1"/>
</dbReference>
<dbReference type="InterPro" id="IPR037192">
    <property type="entry name" value="ERO1-like_sf"/>
</dbReference>
<evidence type="ECO:0000256" key="6">
    <source>
        <dbReference type="ARBA" id="ARBA00022630"/>
    </source>
</evidence>
<feature type="binding site" evidence="17">
    <location>
        <position position="208"/>
    </location>
    <ligand>
        <name>FAD</name>
        <dbReference type="ChEBI" id="CHEBI:57692"/>
    </ligand>
</feature>
<comment type="cofactor">
    <cofactor evidence="1 17">
        <name>FAD</name>
        <dbReference type="ChEBI" id="CHEBI:57692"/>
    </cofactor>
</comment>
<dbReference type="GO" id="GO:0034975">
    <property type="term" value="P:protein folding in endoplasmic reticulum"/>
    <property type="evidence" value="ECO:0007669"/>
    <property type="project" value="InterPro"/>
</dbReference>
<keyword evidence="11" id="KW-0560">Oxidoreductase</keyword>
<organism evidence="20 21">
    <name type="scientific">Hyalella azteca</name>
    <name type="common">Amphipod</name>
    <dbReference type="NCBI Taxonomy" id="294128"/>
    <lineage>
        <taxon>Eukaryota</taxon>
        <taxon>Metazoa</taxon>
        <taxon>Ecdysozoa</taxon>
        <taxon>Arthropoda</taxon>
        <taxon>Crustacea</taxon>
        <taxon>Multicrustacea</taxon>
        <taxon>Malacostraca</taxon>
        <taxon>Eumalacostraca</taxon>
        <taxon>Peracarida</taxon>
        <taxon>Amphipoda</taxon>
        <taxon>Senticaudata</taxon>
        <taxon>Talitrida</taxon>
        <taxon>Talitroidea</taxon>
        <taxon>Hyalellidae</taxon>
        <taxon>Hyalella</taxon>
    </lineage>
</organism>
<keyword evidence="9 17" id="KW-0274">FAD</keyword>
<comment type="subunit">
    <text evidence="4">May function both as a monomer and a homodimer.</text>
</comment>
<dbReference type="Pfam" id="PF04137">
    <property type="entry name" value="ERO1"/>
    <property type="match status" value="2"/>
</dbReference>
<evidence type="ECO:0000313" key="21">
    <source>
        <dbReference type="RefSeq" id="XP_018021558.1"/>
    </source>
</evidence>
<evidence type="ECO:0000256" key="13">
    <source>
        <dbReference type="ARBA" id="ARBA00023157"/>
    </source>
</evidence>
<dbReference type="OMA" id="CYKDRLH"/>
<accession>A0A8B7P670</accession>
<evidence type="ECO:0000313" key="20">
    <source>
        <dbReference type="Proteomes" id="UP000694843"/>
    </source>
</evidence>
<feature type="binding site" evidence="17">
    <location>
        <position position="273"/>
    </location>
    <ligand>
        <name>FAD</name>
        <dbReference type="ChEBI" id="CHEBI:57692"/>
    </ligand>
</feature>
<dbReference type="CTD" id="38500"/>
<evidence type="ECO:0000256" key="17">
    <source>
        <dbReference type="PIRSR" id="PIRSR017205-2"/>
    </source>
</evidence>
<evidence type="ECO:0000256" key="11">
    <source>
        <dbReference type="ARBA" id="ARBA00023002"/>
    </source>
</evidence>
<evidence type="ECO:0000256" key="16">
    <source>
        <dbReference type="PIRSR" id="PIRSR017205-1"/>
    </source>
</evidence>
<evidence type="ECO:0000256" key="18">
    <source>
        <dbReference type="PIRSR" id="PIRSR017205-3"/>
    </source>
</evidence>
<feature type="binding site" evidence="17">
    <location>
        <position position="210"/>
    </location>
    <ligand>
        <name>FAD</name>
        <dbReference type="ChEBI" id="CHEBI:57692"/>
    </ligand>
</feature>
<feature type="signal peptide" evidence="19">
    <location>
        <begin position="1"/>
        <end position="46"/>
    </location>
</feature>
<dbReference type="GO" id="GO:0005789">
    <property type="term" value="C:endoplasmic reticulum membrane"/>
    <property type="evidence" value="ECO:0007669"/>
    <property type="project" value="UniProtKB-SubCell"/>
</dbReference>
<keyword evidence="14" id="KW-0325">Glycoprotein</keyword>
<dbReference type="PANTHER" id="PTHR12613:SF0">
    <property type="entry name" value="ERO1-LIKE PROTEIN"/>
    <property type="match status" value="1"/>
</dbReference>
<dbReference type="RefSeq" id="XP_018021558.1">
    <property type="nucleotide sequence ID" value="XM_018166069.1"/>
</dbReference>
<proteinExistence type="inferred from homology"/>
<keyword evidence="10" id="KW-0249">Electron transport</keyword>
<dbReference type="GO" id="GO:0016972">
    <property type="term" value="F:thiol oxidase activity"/>
    <property type="evidence" value="ECO:0007669"/>
    <property type="project" value="InterPro"/>
</dbReference>
<keyword evidence="8" id="KW-0256">Endoplasmic reticulum</keyword>
<keyword evidence="6" id="KW-0285">Flavoprotein</keyword>
<feature type="active site" evidence="16">
    <location>
        <position position="377"/>
    </location>
</feature>
<name>A0A8B7P670_HYAAZ</name>
<dbReference type="GeneID" id="108677790"/>
<evidence type="ECO:0000256" key="2">
    <source>
        <dbReference type="ARBA" id="ARBA00004367"/>
    </source>
</evidence>
<sequence length="458" mass="51320">MLQALNNMKLNRIFNTSTLHILSTSVNKTMLLLLLISLAPAAAVFSKQSNPKPGNTEALERCLCQLKGLIDDCSCSVESIDSINNVQVYPILSSLLGRDFFRYWKVNLQKPCPFWPDDSRCAMRFCSVEQCEAPPGLRVDETEKPLKDEDCTGEEHLGYLNTTISEESRAGFEVWAAHDSARDDSFCEPEDDRSTGSAYVDLLANPERYTGYVGTSAHRVWSSIYQENCFSSGPTSGSSANSPFTHLTDTRDGSSGLQAGAKWGHNVEEFRRRFDPALTDGEGPTRLKNLYFLYIMELRALAKAGRQLELMQYFTGDPQEDEDVRAAISRLVAVARSFQYFDESTYFSNGQTSLKEEFRLHFRNITRIMDCVGCDKCKLWGKLQVTGLGTALKILFSGNFEDDIPQQGPGAEDAPHERPVASDVLKLTRNEVVALINSIGRLSRSIFELEQFRKMVGR</sequence>
<keyword evidence="12" id="KW-0472">Membrane</keyword>
<evidence type="ECO:0000256" key="15">
    <source>
        <dbReference type="ARBA" id="ARBA00023284"/>
    </source>
</evidence>
<reference evidence="21" key="1">
    <citation type="submission" date="2025-08" db="UniProtKB">
        <authorList>
            <consortium name="RefSeq"/>
        </authorList>
    </citation>
    <scope>IDENTIFICATION</scope>
    <source>
        <tissue evidence="21">Whole organism</tissue>
    </source>
</reference>